<name>A0ABT2Q8A5_9EURY</name>
<dbReference type="RefSeq" id="WP_338006656.1">
    <property type="nucleotide sequence ID" value="NZ_JAOPKB010000001.1"/>
</dbReference>
<accession>A0ABT2Q8A5</accession>
<dbReference type="EMBL" id="JAOPKB010000001">
    <property type="protein sequence ID" value="MCU4971153.1"/>
    <property type="molecule type" value="Genomic_DNA"/>
</dbReference>
<reference evidence="3 4" key="1">
    <citation type="submission" date="2022-09" db="EMBL/GenBank/DDBJ databases">
        <title>Enrichment on poylsaccharides allowed isolation of novel metabolic and taxonomic groups of Haloarchaea.</title>
        <authorList>
            <person name="Sorokin D.Y."/>
            <person name="Elcheninov A.G."/>
            <person name="Khizhniak T.V."/>
            <person name="Kolganova T.V."/>
            <person name="Kublanov I.V."/>
        </authorList>
    </citation>
    <scope>NUCLEOTIDE SEQUENCE [LARGE SCALE GENOMIC DNA]</scope>
    <source>
        <strain evidence="3 4">AArc-m2/3/4</strain>
    </source>
</reference>
<proteinExistence type="predicted"/>
<keyword evidence="4" id="KW-1185">Reference proteome</keyword>
<dbReference type="InterPro" id="IPR057167">
    <property type="entry name" value="DUF7845"/>
</dbReference>
<feature type="region of interest" description="Disordered" evidence="1">
    <location>
        <begin position="1"/>
        <end position="43"/>
    </location>
</feature>
<evidence type="ECO:0000313" key="3">
    <source>
        <dbReference type="EMBL" id="MCU4971153.1"/>
    </source>
</evidence>
<evidence type="ECO:0000259" key="2">
    <source>
        <dbReference type="Pfam" id="PF25227"/>
    </source>
</evidence>
<evidence type="ECO:0000313" key="4">
    <source>
        <dbReference type="Proteomes" id="UP001320972"/>
    </source>
</evidence>
<feature type="compositionally biased region" description="Basic and acidic residues" evidence="1">
    <location>
        <begin position="16"/>
        <end position="35"/>
    </location>
</feature>
<feature type="domain" description="DUF7845" evidence="2">
    <location>
        <begin position="139"/>
        <end position="483"/>
    </location>
</feature>
<sequence length="709" mass="81175">MSDEFAFLDKATPIHSDSDDPVRSKINQHEADESRSAVGTTGADQFVSETSAIPLRDGVVSQCRYCQERFRTDTDDENHSCPKQPVASCRYCKEEHFSRDAADNHLYHCEPFRRARAKEHKQQRVHAMHGQGDPQPGRFIDPWYHELRAYVKYDCSDKPSPLKSYSGFSDLQKEHDFEQYGNLQLEMRGDFNGIKSDDLTVEFGFKGSGIAPSEDPDFKLEEVREYQIYIYPGEYEDYSEAADNGRQRAHFLIRPRWPGIASESGSEIPNPHDITGFDIEFTGSNIPFTTYPELLHSAVTRLKGRQGFRWEGPTYLRPNDFHPENIHKSSNIVDAELYVRVKKEYTRRVYAIDGTLHRISLLLSDERRGYTKSIRDDRECPGYYHTATIGPDRISEMIPGHEWPREHKHYHVKHPKAIEGGPLNQPKISVSLQSSLVAKTPKWSQLDILERELDEALLNVLKWSDIPIRQDNQVYVEDDYFKATASQRFRKLLHGQLPRIETMQDREVKQLVVAGTTTETDVQLLETLLTDGGNHSPASLAEKIDCALSTVYKSIDRLGELVNHRYNDVQLTSQYIAQQIVRHLDAVKQSINTDLETAVDELVRAEEFADPQGADPWSLWLQNWVENIRENTDGPDELILGFEPADVSEARRIIREGAGKWAQVTGKDRVDFGHEFVPVVQTRSGEVWSPSQWNFLPGLAGFKSRYLPV</sequence>
<dbReference type="Proteomes" id="UP001320972">
    <property type="component" value="Unassembled WGS sequence"/>
</dbReference>
<dbReference type="Pfam" id="PF25227">
    <property type="entry name" value="DUF7845"/>
    <property type="match status" value="1"/>
</dbReference>
<gene>
    <name evidence="3" type="ORF">OB955_00170</name>
</gene>
<evidence type="ECO:0000256" key="1">
    <source>
        <dbReference type="SAM" id="MobiDB-lite"/>
    </source>
</evidence>
<organism evidence="3 4">
    <name type="scientific">Natronoglomus mannanivorans</name>
    <dbReference type="NCBI Taxonomy" id="2979990"/>
    <lineage>
        <taxon>Archaea</taxon>
        <taxon>Methanobacteriati</taxon>
        <taxon>Methanobacteriota</taxon>
        <taxon>Stenosarchaea group</taxon>
        <taxon>Halobacteria</taxon>
        <taxon>Halobacteriales</taxon>
        <taxon>Natrialbaceae</taxon>
        <taxon>Natronoglomus</taxon>
    </lineage>
</organism>
<comment type="caution">
    <text evidence="3">The sequence shown here is derived from an EMBL/GenBank/DDBJ whole genome shotgun (WGS) entry which is preliminary data.</text>
</comment>
<protein>
    <submittedName>
        <fullName evidence="3">Lrp/AsnC family transcriptional regulator</fullName>
    </submittedName>
</protein>